<dbReference type="SUPFAM" id="SSF56821">
    <property type="entry name" value="Prismane protein-like"/>
    <property type="match status" value="1"/>
</dbReference>
<keyword evidence="4" id="KW-0560">Oxidoreductase</keyword>
<dbReference type="GO" id="GO:0042542">
    <property type="term" value="P:response to hydrogen peroxide"/>
    <property type="evidence" value="ECO:0007669"/>
    <property type="project" value="TreeGrafter"/>
</dbReference>
<evidence type="ECO:0000256" key="4">
    <source>
        <dbReference type="ARBA" id="ARBA00023002"/>
    </source>
</evidence>
<feature type="non-terminal residue" evidence="7">
    <location>
        <position position="1"/>
    </location>
</feature>
<dbReference type="Pfam" id="PF03063">
    <property type="entry name" value="Prismane"/>
    <property type="match status" value="1"/>
</dbReference>
<evidence type="ECO:0000256" key="5">
    <source>
        <dbReference type="ARBA" id="ARBA00023004"/>
    </source>
</evidence>
<dbReference type="GO" id="GO:0050418">
    <property type="term" value="F:hydroxylamine reductase activity"/>
    <property type="evidence" value="ECO:0007669"/>
    <property type="project" value="TreeGrafter"/>
</dbReference>
<dbReference type="InterPro" id="IPR016101">
    <property type="entry name" value="CO_DH_a-bundle"/>
</dbReference>
<gene>
    <name evidence="7" type="ORF">S03H2_34072</name>
</gene>
<protein>
    <submittedName>
        <fullName evidence="7">Uncharacterized protein</fullName>
    </submittedName>
</protein>
<dbReference type="EMBL" id="BARU01020775">
    <property type="protein sequence ID" value="GAH52907.1"/>
    <property type="molecule type" value="Genomic_DNA"/>
</dbReference>
<organism evidence="7">
    <name type="scientific">marine sediment metagenome</name>
    <dbReference type="NCBI Taxonomy" id="412755"/>
    <lineage>
        <taxon>unclassified sequences</taxon>
        <taxon>metagenomes</taxon>
        <taxon>ecological metagenomes</taxon>
    </lineage>
</organism>
<dbReference type="InterPro" id="IPR011254">
    <property type="entry name" value="Prismane-like_sf"/>
</dbReference>
<reference evidence="7" key="1">
    <citation type="journal article" date="2014" name="Front. Microbiol.">
        <title>High frequency of phylogenetically diverse reductive dehalogenase-homologous genes in deep subseafloor sedimentary metagenomes.</title>
        <authorList>
            <person name="Kawai M."/>
            <person name="Futagami T."/>
            <person name="Toyoda A."/>
            <person name="Takaki Y."/>
            <person name="Nishi S."/>
            <person name="Hori S."/>
            <person name="Arai W."/>
            <person name="Tsubouchi T."/>
            <person name="Morono Y."/>
            <person name="Uchiyama I."/>
            <person name="Ito T."/>
            <person name="Fujiyama A."/>
            <person name="Inagaki F."/>
            <person name="Takami H."/>
        </authorList>
    </citation>
    <scope>NUCLEOTIDE SEQUENCE</scope>
    <source>
        <strain evidence="7">Expedition CK06-06</strain>
    </source>
</reference>
<dbReference type="Gene3D" id="3.40.50.2030">
    <property type="match status" value="1"/>
</dbReference>
<name>X1G6M2_9ZZZZ</name>
<dbReference type="InterPro" id="IPR004137">
    <property type="entry name" value="HCP/CODH"/>
</dbReference>
<comment type="caution">
    <text evidence="7">The sequence shown here is derived from an EMBL/GenBank/DDBJ whole genome shotgun (WGS) entry which is preliminary data.</text>
</comment>
<keyword evidence="5" id="KW-0408">Iron</keyword>
<dbReference type="GO" id="GO:0004601">
    <property type="term" value="F:peroxidase activity"/>
    <property type="evidence" value="ECO:0007669"/>
    <property type="project" value="TreeGrafter"/>
</dbReference>
<dbReference type="GO" id="GO:0043885">
    <property type="term" value="F:anaerobic carbon-monoxide dehydrogenase activity"/>
    <property type="evidence" value="ECO:0007669"/>
    <property type="project" value="InterPro"/>
</dbReference>
<dbReference type="GO" id="GO:0051539">
    <property type="term" value="F:4 iron, 4 sulfur cluster binding"/>
    <property type="evidence" value="ECO:0007669"/>
    <property type="project" value="UniProtKB-KW"/>
</dbReference>
<proteinExistence type="predicted"/>
<dbReference type="GO" id="GO:0006091">
    <property type="term" value="P:generation of precursor metabolites and energy"/>
    <property type="evidence" value="ECO:0007669"/>
    <property type="project" value="InterPro"/>
</dbReference>
<dbReference type="PANTHER" id="PTHR30109">
    <property type="entry name" value="HYDROXYLAMINE REDUCTASE"/>
    <property type="match status" value="1"/>
</dbReference>
<keyword evidence="6" id="KW-0411">Iron-sulfur</keyword>
<dbReference type="GO" id="GO:0016151">
    <property type="term" value="F:nickel cation binding"/>
    <property type="evidence" value="ECO:0007669"/>
    <property type="project" value="InterPro"/>
</dbReference>
<sequence>APGYEIKDEQKLYNVAKFMEVETDGRDVKEIALDVADRALEDFGRQEGIIYYVSRAPKRRQEIWEKARIYPRGVDREVVEMMHRTHIGVDQDAENILRHGLRTSLSDGWGGSMLATDISDILFGTPKAVSSTTNLGVLKEDEVNLVIHGHEPTLSEMIVTVADDPELINYAKSKGAKGINITGICCTAIEILMRQGVPVVGNFLQQELAILTGAIDAMVVDIQCIIQALGKLVETNHTELITTSPKAKIPGATHIPFDEHNAQEIAKQIIMKAIDNFANRNGTRI</sequence>
<dbReference type="Gene3D" id="1.20.1270.30">
    <property type="match status" value="1"/>
</dbReference>
<evidence type="ECO:0000256" key="1">
    <source>
        <dbReference type="ARBA" id="ARBA00022485"/>
    </source>
</evidence>
<dbReference type="InterPro" id="IPR016099">
    <property type="entry name" value="Prismane-like_a/b-sand"/>
</dbReference>
<evidence type="ECO:0000256" key="6">
    <source>
        <dbReference type="ARBA" id="ARBA00023014"/>
    </source>
</evidence>
<dbReference type="PANTHER" id="PTHR30109:SF4">
    <property type="entry name" value="CARBON MONOXIDE DEHYDROGENASE"/>
    <property type="match status" value="1"/>
</dbReference>
<keyword evidence="1" id="KW-0004">4Fe-4S</keyword>
<accession>X1G6M2</accession>
<keyword evidence="3" id="KW-0479">Metal-binding</keyword>
<evidence type="ECO:0000256" key="2">
    <source>
        <dbReference type="ARBA" id="ARBA00022596"/>
    </source>
</evidence>
<dbReference type="AlphaFoldDB" id="X1G6M2"/>
<evidence type="ECO:0000313" key="7">
    <source>
        <dbReference type="EMBL" id="GAH52907.1"/>
    </source>
</evidence>
<evidence type="ECO:0000256" key="3">
    <source>
        <dbReference type="ARBA" id="ARBA00022723"/>
    </source>
</evidence>
<keyword evidence="2" id="KW-0533">Nickel</keyword>
<feature type="non-terminal residue" evidence="7">
    <location>
        <position position="285"/>
    </location>
</feature>